<name>X1QLV2_9ZZZZ</name>
<gene>
    <name evidence="1" type="ORF">S06H3_43149</name>
</gene>
<organism evidence="1">
    <name type="scientific">marine sediment metagenome</name>
    <dbReference type="NCBI Taxonomy" id="412755"/>
    <lineage>
        <taxon>unclassified sequences</taxon>
        <taxon>metagenomes</taxon>
        <taxon>ecological metagenomes</taxon>
    </lineage>
</organism>
<reference evidence="1" key="1">
    <citation type="journal article" date="2014" name="Front. Microbiol.">
        <title>High frequency of phylogenetically diverse reductive dehalogenase-homologous genes in deep subseafloor sedimentary metagenomes.</title>
        <authorList>
            <person name="Kawai M."/>
            <person name="Futagami T."/>
            <person name="Toyoda A."/>
            <person name="Takaki Y."/>
            <person name="Nishi S."/>
            <person name="Hori S."/>
            <person name="Arai W."/>
            <person name="Tsubouchi T."/>
            <person name="Morono Y."/>
            <person name="Uchiyama I."/>
            <person name="Ito T."/>
            <person name="Fujiyama A."/>
            <person name="Inagaki F."/>
            <person name="Takami H."/>
        </authorList>
    </citation>
    <scope>NUCLEOTIDE SEQUENCE</scope>
    <source>
        <strain evidence="1">Expedition CK06-06</strain>
    </source>
</reference>
<sequence>NGKLPYVESFPHCEGFDHIKSEAGTKKDI</sequence>
<accession>X1QLV2</accession>
<dbReference type="EMBL" id="BARV01026736">
    <property type="protein sequence ID" value="GAI44259.1"/>
    <property type="molecule type" value="Genomic_DNA"/>
</dbReference>
<evidence type="ECO:0000313" key="1">
    <source>
        <dbReference type="EMBL" id="GAI44259.1"/>
    </source>
</evidence>
<feature type="non-terminal residue" evidence="1">
    <location>
        <position position="1"/>
    </location>
</feature>
<proteinExistence type="predicted"/>
<protein>
    <submittedName>
        <fullName evidence="1">Uncharacterized protein</fullName>
    </submittedName>
</protein>
<dbReference type="AlphaFoldDB" id="X1QLV2"/>
<comment type="caution">
    <text evidence="1">The sequence shown here is derived from an EMBL/GenBank/DDBJ whole genome shotgun (WGS) entry which is preliminary data.</text>
</comment>